<accession>A0ABR9IUV2</accession>
<dbReference type="Gene3D" id="3.40.720.10">
    <property type="entry name" value="Alkaline Phosphatase, subunit A"/>
    <property type="match status" value="1"/>
</dbReference>
<dbReference type="PROSITE" id="PS51318">
    <property type="entry name" value="TAT"/>
    <property type="match status" value="1"/>
</dbReference>
<sequence length="518" mass="56596">MREMPDKTAEQGGTELMDENADNEAGNIGPKGFTRRAMLTTGGSLAAAQIAGRIGVRGLAAALASGTAAFAQSAKPNIVFILADDLGWKDVGFHGSDIKTPNIDELAEKGARLEQYYAQPMCTPTRAAFMTGRYPFRYGMQTAVIPQGGTYGLALDDYLLPELLKEAGYATAASGKWHLGHAKTAFWPRQRGFDSFYGALLGEIDHFTHKSANGNADWYRNNDAIEEDGFDNVLFADEAVRVINEHDQAKPLFLYLAFTSPHTPFQAPKEFIERNSHIADESRRNYAAMISVMDDGIGRVVDALETRGMRENTLIVFHSDNGGVVNAFFAGESDVKGKLPADNGPYREGKGTTYEGGTRVVGLVNWPGKIKPGTADGMMHVVDMYPTLAALAGAEFGKNKPLDGMDMWPMLGEGKPSPRTEIVYNVEPMTAAVRQGDWKLVWKTTLPPKVELFDLQKDMSETTNLADQNPEMVQKLQARVIELASQMSPPLILQDGVRLLLHSDTVLPDPAEMFNVGD</sequence>
<dbReference type="InterPro" id="IPR047115">
    <property type="entry name" value="ARSB"/>
</dbReference>
<dbReference type="PANTHER" id="PTHR10342">
    <property type="entry name" value="ARYLSULFATASE"/>
    <property type="match status" value="1"/>
</dbReference>
<keyword evidence="4" id="KW-0106">Calcium</keyword>
<evidence type="ECO:0000256" key="2">
    <source>
        <dbReference type="ARBA" id="ARBA00022723"/>
    </source>
</evidence>
<comment type="similarity">
    <text evidence="1">Belongs to the sulfatase family.</text>
</comment>
<dbReference type="PROSITE" id="PS00523">
    <property type="entry name" value="SULFATASE_1"/>
    <property type="match status" value="1"/>
</dbReference>
<dbReference type="InterPro" id="IPR024607">
    <property type="entry name" value="Sulfatase_CS"/>
</dbReference>
<name>A0ABR9IUV2_RHIVS</name>
<dbReference type="InterPro" id="IPR006311">
    <property type="entry name" value="TAT_signal"/>
</dbReference>
<protein>
    <submittedName>
        <fullName evidence="8">Arylsulfatase A-like enzyme</fullName>
    </submittedName>
</protein>
<organism evidence="8 9">
    <name type="scientific">Rhizobium viscosum</name>
    <name type="common">Arthrobacter viscosus</name>
    <dbReference type="NCBI Taxonomy" id="1673"/>
    <lineage>
        <taxon>Bacteria</taxon>
        <taxon>Pseudomonadati</taxon>
        <taxon>Pseudomonadota</taxon>
        <taxon>Alphaproteobacteria</taxon>
        <taxon>Hyphomicrobiales</taxon>
        <taxon>Rhizobiaceae</taxon>
        <taxon>Rhizobium/Agrobacterium group</taxon>
        <taxon>Rhizobium</taxon>
    </lineage>
</organism>
<dbReference type="CDD" id="cd16029">
    <property type="entry name" value="4-S"/>
    <property type="match status" value="1"/>
</dbReference>
<dbReference type="EMBL" id="JADBEC010000001">
    <property type="protein sequence ID" value="MBE1506961.1"/>
    <property type="molecule type" value="Genomic_DNA"/>
</dbReference>
<feature type="region of interest" description="Disordered" evidence="6">
    <location>
        <begin position="1"/>
        <end position="29"/>
    </location>
</feature>
<evidence type="ECO:0000256" key="4">
    <source>
        <dbReference type="ARBA" id="ARBA00022837"/>
    </source>
</evidence>
<dbReference type="InterPro" id="IPR000917">
    <property type="entry name" value="Sulfatase_N"/>
</dbReference>
<evidence type="ECO:0000256" key="3">
    <source>
        <dbReference type="ARBA" id="ARBA00022801"/>
    </source>
</evidence>
<evidence type="ECO:0000313" key="9">
    <source>
        <dbReference type="Proteomes" id="UP000620262"/>
    </source>
</evidence>
<dbReference type="SUPFAM" id="SSF53649">
    <property type="entry name" value="Alkaline phosphatase-like"/>
    <property type="match status" value="1"/>
</dbReference>
<evidence type="ECO:0000256" key="6">
    <source>
        <dbReference type="SAM" id="MobiDB-lite"/>
    </source>
</evidence>
<evidence type="ECO:0000313" key="8">
    <source>
        <dbReference type="EMBL" id="MBE1506961.1"/>
    </source>
</evidence>
<comment type="caution">
    <text evidence="8">The sequence shown here is derived from an EMBL/GenBank/DDBJ whole genome shotgun (WGS) entry which is preliminary data.</text>
</comment>
<keyword evidence="5" id="KW-0325">Glycoprotein</keyword>
<evidence type="ECO:0000259" key="7">
    <source>
        <dbReference type="Pfam" id="PF00884"/>
    </source>
</evidence>
<dbReference type="Proteomes" id="UP000620262">
    <property type="component" value="Unassembled WGS sequence"/>
</dbReference>
<gene>
    <name evidence="8" type="ORF">H4W29_004142</name>
</gene>
<evidence type="ECO:0000256" key="5">
    <source>
        <dbReference type="ARBA" id="ARBA00023180"/>
    </source>
</evidence>
<dbReference type="Gene3D" id="3.30.1120.10">
    <property type="match status" value="1"/>
</dbReference>
<proteinExistence type="inferred from homology"/>
<dbReference type="PANTHER" id="PTHR10342:SF274">
    <property type="entry name" value="ARYLSULFATASE B"/>
    <property type="match status" value="1"/>
</dbReference>
<dbReference type="Pfam" id="PF00884">
    <property type="entry name" value="Sulfatase"/>
    <property type="match status" value="1"/>
</dbReference>
<reference evidence="8 9" key="1">
    <citation type="submission" date="2020-10" db="EMBL/GenBank/DDBJ databases">
        <title>Sequencing the genomes of 1000 actinobacteria strains.</title>
        <authorList>
            <person name="Klenk H.-P."/>
        </authorList>
    </citation>
    <scope>NUCLEOTIDE SEQUENCE [LARGE SCALE GENOMIC DNA]</scope>
    <source>
        <strain evidence="8 9">DSM 7307</strain>
    </source>
</reference>
<feature type="domain" description="Sulfatase N-terminal" evidence="7">
    <location>
        <begin position="76"/>
        <end position="394"/>
    </location>
</feature>
<keyword evidence="2" id="KW-0479">Metal-binding</keyword>
<dbReference type="InterPro" id="IPR017850">
    <property type="entry name" value="Alkaline_phosphatase_core_sf"/>
</dbReference>
<keyword evidence="9" id="KW-1185">Reference proteome</keyword>
<keyword evidence="3" id="KW-0378">Hydrolase</keyword>
<dbReference type="PROSITE" id="PS00149">
    <property type="entry name" value="SULFATASE_2"/>
    <property type="match status" value="1"/>
</dbReference>
<evidence type="ECO:0000256" key="1">
    <source>
        <dbReference type="ARBA" id="ARBA00008779"/>
    </source>
</evidence>